<dbReference type="Proteomes" id="UP000070475">
    <property type="component" value="Unassembled WGS sequence"/>
</dbReference>
<sequence length="84" mass="9418">HGGHWTQHDPRRTGATIMGELGISSDVIDLCLNHKKAKKTTRTYQRQTMLPQRKEAFDALGAHLTQLLGMPDTWLPRAPTGEDI</sequence>
<keyword evidence="5" id="KW-1185">Reference proteome</keyword>
<dbReference type="PANTHER" id="PTHR30629:SF2">
    <property type="entry name" value="PROPHAGE INTEGRASE INTS-RELATED"/>
    <property type="match status" value="1"/>
</dbReference>
<feature type="non-terminal residue" evidence="4">
    <location>
        <position position="1"/>
    </location>
</feature>
<comment type="similarity">
    <text evidence="1">Belongs to the 'phage' integrase family.</text>
</comment>
<dbReference type="EMBL" id="LIRB01000037">
    <property type="protein sequence ID" value="KWX81415.1"/>
    <property type="molecule type" value="Genomic_DNA"/>
</dbReference>
<proteinExistence type="inferred from homology"/>
<evidence type="ECO:0000256" key="2">
    <source>
        <dbReference type="ARBA" id="ARBA00022908"/>
    </source>
</evidence>
<dbReference type="InterPro" id="IPR050808">
    <property type="entry name" value="Phage_Integrase"/>
</dbReference>
<protein>
    <recommendedName>
        <fullName evidence="6">Integrase</fullName>
    </recommendedName>
</protein>
<evidence type="ECO:0000256" key="1">
    <source>
        <dbReference type="ARBA" id="ARBA00008857"/>
    </source>
</evidence>
<evidence type="ECO:0000313" key="5">
    <source>
        <dbReference type="Proteomes" id="UP000070475"/>
    </source>
</evidence>
<dbReference type="Gene3D" id="1.10.443.10">
    <property type="entry name" value="Intergrase catalytic core"/>
    <property type="match status" value="1"/>
</dbReference>
<keyword evidence="3" id="KW-0233">DNA recombination</keyword>
<reference evidence="4 5" key="1">
    <citation type="submission" date="2015-08" db="EMBL/GenBank/DDBJ databases">
        <title>Genomes of Paenibacillus riograndensis.</title>
        <authorList>
            <person name="Sant'Anna F.H."/>
            <person name="Souza R."/>
            <person name="Ambrosini A."/>
            <person name="Bach E."/>
            <person name="Fernandes G."/>
            <person name="Balsanelli E."/>
            <person name="Baura V.A."/>
            <person name="Pedrosa F.O."/>
            <person name="Souza E.M."/>
            <person name="Passaglia L."/>
        </authorList>
    </citation>
    <scope>NUCLEOTIDE SEQUENCE [LARGE SCALE GENOMIC DNA]</scope>
    <source>
        <strain evidence="4 5">CAS34</strain>
    </source>
</reference>
<evidence type="ECO:0008006" key="6">
    <source>
        <dbReference type="Google" id="ProtNLM"/>
    </source>
</evidence>
<comment type="caution">
    <text evidence="4">The sequence shown here is derived from an EMBL/GenBank/DDBJ whole genome shotgun (WGS) entry which is preliminary data.</text>
</comment>
<dbReference type="PATRIC" id="fig|483937.3.peg.637"/>
<dbReference type="InterPro" id="IPR011010">
    <property type="entry name" value="DNA_brk_join_enz"/>
</dbReference>
<dbReference type="GO" id="GO:0015074">
    <property type="term" value="P:DNA integration"/>
    <property type="evidence" value="ECO:0007669"/>
    <property type="project" value="UniProtKB-KW"/>
</dbReference>
<gene>
    <name evidence="4" type="ORF">AMQ84_00145</name>
</gene>
<name>A0A132UD57_9BACL</name>
<dbReference type="InterPro" id="IPR013762">
    <property type="entry name" value="Integrase-like_cat_sf"/>
</dbReference>
<dbReference type="PANTHER" id="PTHR30629">
    <property type="entry name" value="PROPHAGE INTEGRASE"/>
    <property type="match status" value="1"/>
</dbReference>
<accession>A0A132UD57</accession>
<organism evidence="4 5">
    <name type="scientific">Paenibacillus riograndensis</name>
    <dbReference type="NCBI Taxonomy" id="483937"/>
    <lineage>
        <taxon>Bacteria</taxon>
        <taxon>Bacillati</taxon>
        <taxon>Bacillota</taxon>
        <taxon>Bacilli</taxon>
        <taxon>Bacillales</taxon>
        <taxon>Paenibacillaceae</taxon>
        <taxon>Paenibacillus</taxon>
        <taxon>Paenibacillus sonchi group</taxon>
    </lineage>
</organism>
<evidence type="ECO:0000256" key="3">
    <source>
        <dbReference type="ARBA" id="ARBA00023172"/>
    </source>
</evidence>
<dbReference type="SUPFAM" id="SSF56349">
    <property type="entry name" value="DNA breaking-rejoining enzymes"/>
    <property type="match status" value="1"/>
</dbReference>
<dbReference type="GO" id="GO:0006310">
    <property type="term" value="P:DNA recombination"/>
    <property type="evidence" value="ECO:0007669"/>
    <property type="project" value="UniProtKB-KW"/>
</dbReference>
<keyword evidence="2" id="KW-0229">DNA integration</keyword>
<dbReference type="AlphaFoldDB" id="A0A132UD57"/>
<evidence type="ECO:0000313" key="4">
    <source>
        <dbReference type="EMBL" id="KWX81415.1"/>
    </source>
</evidence>
<dbReference type="GO" id="GO:0003677">
    <property type="term" value="F:DNA binding"/>
    <property type="evidence" value="ECO:0007669"/>
    <property type="project" value="InterPro"/>
</dbReference>